<feature type="compositionally biased region" description="Acidic residues" evidence="1">
    <location>
        <begin position="844"/>
        <end position="853"/>
    </location>
</feature>
<name>A0A9P8I7Q5_9PEZI</name>
<dbReference type="SMART" id="SM01292">
    <property type="entry name" value="N1221"/>
    <property type="match status" value="1"/>
</dbReference>
<keyword evidence="5" id="KW-1185">Reference proteome</keyword>
<feature type="domain" description="Far11/STRP N-terminal" evidence="2">
    <location>
        <begin position="153"/>
        <end position="491"/>
    </location>
</feature>
<dbReference type="AlphaFoldDB" id="A0A9P8I7Q5"/>
<feature type="compositionally biased region" description="Polar residues" evidence="1">
    <location>
        <begin position="739"/>
        <end position="750"/>
    </location>
</feature>
<dbReference type="EMBL" id="JAGHQL010000054">
    <property type="protein sequence ID" value="KAH0542410.1"/>
    <property type="molecule type" value="Genomic_DNA"/>
</dbReference>
<dbReference type="OrthoDB" id="18234at2759"/>
<feature type="domain" description="Far11/STRP C-terminal" evidence="3">
    <location>
        <begin position="596"/>
        <end position="1066"/>
    </location>
</feature>
<dbReference type="InterPro" id="IPR040185">
    <property type="entry name" value="Far11/STRP"/>
</dbReference>
<feature type="region of interest" description="Disordered" evidence="1">
    <location>
        <begin position="265"/>
        <end position="290"/>
    </location>
</feature>
<feature type="region of interest" description="Disordered" evidence="1">
    <location>
        <begin position="707"/>
        <end position="761"/>
    </location>
</feature>
<dbReference type="PANTHER" id="PTHR13239">
    <property type="entry name" value="PROTEIN REQUIRED FOR HYPHAL ANASTOMOSIS HAM-2"/>
    <property type="match status" value="1"/>
</dbReference>
<dbReference type="GO" id="GO:0005829">
    <property type="term" value="C:cytosol"/>
    <property type="evidence" value="ECO:0007669"/>
    <property type="project" value="TreeGrafter"/>
</dbReference>
<evidence type="ECO:0000313" key="5">
    <source>
        <dbReference type="Proteomes" id="UP000698800"/>
    </source>
</evidence>
<dbReference type="InterPro" id="IPR012486">
    <property type="entry name" value="Far11/STRP_N"/>
</dbReference>
<gene>
    <name evidence="4" type="ORF">FGG08_003165</name>
</gene>
<dbReference type="PANTHER" id="PTHR13239:SF4">
    <property type="entry name" value="AT25231P"/>
    <property type="match status" value="1"/>
</dbReference>
<feature type="region of interest" description="Disordered" evidence="1">
    <location>
        <begin position="106"/>
        <end position="130"/>
    </location>
</feature>
<evidence type="ECO:0000256" key="1">
    <source>
        <dbReference type="SAM" id="MobiDB-lite"/>
    </source>
</evidence>
<evidence type="ECO:0000259" key="2">
    <source>
        <dbReference type="SMART" id="SM01292"/>
    </source>
</evidence>
<feature type="region of interest" description="Disordered" evidence="1">
    <location>
        <begin position="827"/>
        <end position="867"/>
    </location>
</feature>
<evidence type="ECO:0000259" key="3">
    <source>
        <dbReference type="SMART" id="SM01293"/>
    </source>
</evidence>
<feature type="region of interest" description="Disordered" evidence="1">
    <location>
        <begin position="1072"/>
        <end position="1096"/>
    </location>
</feature>
<dbReference type="InterPro" id="IPR021819">
    <property type="entry name" value="Far11/STRP_C"/>
</dbReference>
<feature type="compositionally biased region" description="Basic and acidic residues" evidence="1">
    <location>
        <begin position="751"/>
        <end position="761"/>
    </location>
</feature>
<proteinExistence type="predicted"/>
<dbReference type="SMART" id="SM01293">
    <property type="entry name" value="DUF3402"/>
    <property type="match status" value="1"/>
</dbReference>
<protein>
    <submittedName>
        <fullName evidence="4">Uncharacterized protein</fullName>
    </submittedName>
</protein>
<dbReference type="Pfam" id="PF07923">
    <property type="entry name" value="N1221"/>
    <property type="match status" value="1"/>
</dbReference>
<evidence type="ECO:0000313" key="4">
    <source>
        <dbReference type="EMBL" id="KAH0542410.1"/>
    </source>
</evidence>
<dbReference type="GO" id="GO:0007010">
    <property type="term" value="P:cytoskeleton organization"/>
    <property type="evidence" value="ECO:0007669"/>
    <property type="project" value="TreeGrafter"/>
</dbReference>
<organism evidence="4 5">
    <name type="scientific">Glutinoglossum americanum</name>
    <dbReference type="NCBI Taxonomy" id="1670608"/>
    <lineage>
        <taxon>Eukaryota</taxon>
        <taxon>Fungi</taxon>
        <taxon>Dikarya</taxon>
        <taxon>Ascomycota</taxon>
        <taxon>Pezizomycotina</taxon>
        <taxon>Geoglossomycetes</taxon>
        <taxon>Geoglossales</taxon>
        <taxon>Geoglossaceae</taxon>
        <taxon>Glutinoglossum</taxon>
    </lineage>
</organism>
<dbReference type="Proteomes" id="UP000698800">
    <property type="component" value="Unassembled WGS sequence"/>
</dbReference>
<feature type="compositionally biased region" description="Basic and acidic residues" evidence="1">
    <location>
        <begin position="273"/>
        <end position="290"/>
    </location>
</feature>
<sequence length="1096" mass="121949">MFSNDVNKEVRDDDKDWRMKWFEDEMVEPSAESGGSQELGRLKADEVDEIGALTSTPDAPDTPIVDPARSVIGDGVSGVEMQGGGTKKHTMPTTMIMLPQRPQFPRVESQARPPLQPPPAPQGQQQQHIGAPTDSLSLLQLKRLVNDMPKFEPAAYTFVYQDTTSFPEELEEWFTYSDEERSDILHAKTTFEKKWDTFVAKAGSTTRDEVKWIDADISKRRRFVESEVAGLEGVNSQRRGECLESLVYIGLGAWGETAGLTSAQTAQTAQTARRTEDTDGKAEGADVKPDDRFEDAGLQIDWMMQGAELIYEAMGVQAVFDVLRGTCLRSWDDTYDAQSSPKQQQELRAAEARELRNALTMIYLLVEVGRRQIADNSSPRIRDELTELEPSYLGFLVKILAKLRWDDSLGLPVPKLFLLFWKSMLLLFGGTKEIDKTKEYTRIESGTPADDNAKVLITASPLDYHLFRQELISKYPAYNPPPPLLPLELENNSILPPLPNHPSRATGVGFGPANVTGNSGSILHQPVHIATPAPSPPPSPVGPGGKAGKKQNYQTNQNFPFLYPPLDSTSNSAGGKGAAGRQDALVGKKWEGSDVPTSILEAGELFAKRMRMTRAMEQLWAERERYMKFERGWGSLSEEEDVPKVDPAGGTHGDSVEGSNGKTRWEATRRLQAVEDFYREALPHLQSLVIVLLKVILANVTTLITQSNSGSGQNGLGPGFHPPDNGNGQNRGKGKENGRATNGNGMPQSDGNKDGSDPKISIEELDNSRTREITGKAVSGALLLILKWFKLSHILKFEYMTQLLLDSNYLPLILKLFAHQEMEKVVDSKTDRENLSRNATPDADQGEESEDEACPPPIVKLRREPSRPSSAIDLTAFSENPGLPLPSSVTAGINPSPRPPEVDELGHPLSSDMPLEPITSFSWRNFFSSINYLRIMQKICKHKAHRNLLLVQYKSSTILKKSLKVPQPELRLYTLKLFKGQVPYCGRKWRQSNMRVITAVYLYCRPELRDDWLAGSDVDADVEEALPLEQALRALTHWHNIKRYPEQMGADMAVLEEEQDFFVRELEKMDFGEEENGGPGGEDAAWEGGPLQMEGW</sequence>
<feature type="region of interest" description="Disordered" evidence="1">
    <location>
        <begin position="636"/>
        <end position="663"/>
    </location>
</feature>
<comment type="caution">
    <text evidence="4">The sequence shown here is derived from an EMBL/GenBank/DDBJ whole genome shotgun (WGS) entry which is preliminary data.</text>
</comment>
<feature type="region of interest" description="Disordered" evidence="1">
    <location>
        <begin position="532"/>
        <end position="552"/>
    </location>
</feature>
<accession>A0A9P8I7Q5</accession>
<reference evidence="4" key="1">
    <citation type="submission" date="2021-03" db="EMBL/GenBank/DDBJ databases">
        <title>Comparative genomics and phylogenomic investigation of the class Geoglossomycetes provide insights into ecological specialization and systematics.</title>
        <authorList>
            <person name="Melie T."/>
            <person name="Pirro S."/>
            <person name="Miller A.N."/>
            <person name="Quandt A."/>
        </authorList>
    </citation>
    <scope>NUCLEOTIDE SEQUENCE</scope>
    <source>
        <strain evidence="4">GBOQ0MN5Z8</strain>
    </source>
</reference>
<dbReference type="Pfam" id="PF11882">
    <property type="entry name" value="DUF3402"/>
    <property type="match status" value="1"/>
</dbReference>